<reference evidence="2" key="1">
    <citation type="submission" date="2023-03" db="EMBL/GenBank/DDBJ databases">
        <title>Massive genome expansion in bonnet fungi (Mycena s.s.) driven by repeated elements and novel gene families across ecological guilds.</title>
        <authorList>
            <consortium name="Lawrence Berkeley National Laboratory"/>
            <person name="Harder C.B."/>
            <person name="Miyauchi S."/>
            <person name="Viragh M."/>
            <person name="Kuo A."/>
            <person name="Thoen E."/>
            <person name="Andreopoulos B."/>
            <person name="Lu D."/>
            <person name="Skrede I."/>
            <person name="Drula E."/>
            <person name="Henrissat B."/>
            <person name="Morin E."/>
            <person name="Kohler A."/>
            <person name="Barry K."/>
            <person name="LaButti K."/>
            <person name="Morin E."/>
            <person name="Salamov A."/>
            <person name="Lipzen A."/>
            <person name="Mereny Z."/>
            <person name="Hegedus B."/>
            <person name="Baldrian P."/>
            <person name="Stursova M."/>
            <person name="Weitz H."/>
            <person name="Taylor A."/>
            <person name="Grigoriev I.V."/>
            <person name="Nagy L.G."/>
            <person name="Martin F."/>
            <person name="Kauserud H."/>
        </authorList>
    </citation>
    <scope>NUCLEOTIDE SEQUENCE</scope>
    <source>
        <strain evidence="2">CBHHK200</strain>
    </source>
</reference>
<protein>
    <recommendedName>
        <fullName evidence="4">F-box domain-containing protein</fullName>
    </recommendedName>
</protein>
<evidence type="ECO:0000313" key="3">
    <source>
        <dbReference type="Proteomes" id="UP001218188"/>
    </source>
</evidence>
<accession>A0AAD6WNZ6</accession>
<feature type="compositionally biased region" description="Acidic residues" evidence="1">
    <location>
        <begin position="437"/>
        <end position="467"/>
    </location>
</feature>
<feature type="compositionally biased region" description="Low complexity" evidence="1">
    <location>
        <begin position="396"/>
        <end position="405"/>
    </location>
</feature>
<feature type="compositionally biased region" description="Acidic residues" evidence="1">
    <location>
        <begin position="406"/>
        <end position="430"/>
    </location>
</feature>
<name>A0AAD6WNZ6_9AGAR</name>
<proteinExistence type="predicted"/>
<evidence type="ECO:0008006" key="4">
    <source>
        <dbReference type="Google" id="ProtNLM"/>
    </source>
</evidence>
<comment type="caution">
    <text evidence="2">The sequence shown here is derived from an EMBL/GenBank/DDBJ whole genome shotgun (WGS) entry which is preliminary data.</text>
</comment>
<dbReference type="Proteomes" id="UP001218188">
    <property type="component" value="Unassembled WGS sequence"/>
</dbReference>
<evidence type="ECO:0000313" key="2">
    <source>
        <dbReference type="EMBL" id="KAJ7019882.1"/>
    </source>
</evidence>
<dbReference type="EMBL" id="JARJCM010000281">
    <property type="protein sequence ID" value="KAJ7019882.1"/>
    <property type="molecule type" value="Genomic_DNA"/>
</dbReference>
<organism evidence="2 3">
    <name type="scientific">Mycena alexandri</name>
    <dbReference type="NCBI Taxonomy" id="1745969"/>
    <lineage>
        <taxon>Eukaryota</taxon>
        <taxon>Fungi</taxon>
        <taxon>Dikarya</taxon>
        <taxon>Basidiomycota</taxon>
        <taxon>Agaricomycotina</taxon>
        <taxon>Agaricomycetes</taxon>
        <taxon>Agaricomycetidae</taxon>
        <taxon>Agaricales</taxon>
        <taxon>Marasmiineae</taxon>
        <taxon>Mycenaceae</taxon>
        <taxon>Mycena</taxon>
    </lineage>
</organism>
<gene>
    <name evidence="2" type="ORF">C8F04DRAFT_325418</name>
</gene>
<dbReference type="Gene3D" id="3.80.10.10">
    <property type="entry name" value="Ribonuclease Inhibitor"/>
    <property type="match status" value="1"/>
</dbReference>
<keyword evidence="3" id="KW-1185">Reference proteome</keyword>
<sequence length="467" mass="52786">MSLLFKERDRVAEIDSEIFRLQAEREPLKELLETYIYPVLTLPNEIVSECFIHVLPPYPARPPTTGPLSPTSLAQICRKWREIALSTPALWSSLTLTLEYGKSEKQKSFLETWMARSRAHPISVSLIDEREELELGALNPFFDTVCRVHSTHIQHLELRLLRLGDSNIALIQSTPMPLLSSLKIWVHHVDTKDPVKIFQNAPRLRTLELRHFHAKLVLPWSQLTTFICHRIDFLDWASILREAATSLMHCEISELGTEQLNDHRLGVAPLPPLSALRSLIFKPECYRAHGLTKGLLSALTLPVLRRLHIPEEYIGRQPIHKLLGFIERSGCGATLKELHVIDPGLQQKMYLKMFGESIEEITVEFQEETVEFHEETPVVRRGGGGGGNGIATTVWSDGDASGSGSEEQEEDEDDDGLDWHEDEDDDDDENNPCGWGGEEEEDGENMDNDGQSEEDGDNDGQSGDDEY</sequence>
<dbReference type="AlphaFoldDB" id="A0AAD6WNZ6"/>
<dbReference type="InterPro" id="IPR032675">
    <property type="entry name" value="LRR_dom_sf"/>
</dbReference>
<evidence type="ECO:0000256" key="1">
    <source>
        <dbReference type="SAM" id="MobiDB-lite"/>
    </source>
</evidence>
<feature type="region of interest" description="Disordered" evidence="1">
    <location>
        <begin position="373"/>
        <end position="467"/>
    </location>
</feature>